<evidence type="ECO:0000256" key="1">
    <source>
        <dbReference type="SAM" id="MobiDB-lite"/>
    </source>
</evidence>
<evidence type="ECO:0008006" key="4">
    <source>
        <dbReference type="Google" id="ProtNLM"/>
    </source>
</evidence>
<dbReference type="AlphaFoldDB" id="A0A5N6LGB0"/>
<evidence type="ECO:0000313" key="3">
    <source>
        <dbReference type="Proteomes" id="UP000326396"/>
    </source>
</evidence>
<sequence length="277" mass="31644">MVEETVNPSTALLNDNKPVIVRVKRKSYQSPIEAFWLEINERPVKRPLLDLEKLSINDSPSKVEELKPKILFAQHIDTASSSDVVDILQFVANKPPNSADALGFKAKHKDQRRSNKTDNKQKHLLLKAKETHELLAKNARFNQIWKSRKGKDCAACDDALHDICHLYDVERVDVEETCEVHKHEAEEDHRLMYSFLTLLQEFIPSAAEDSDSDIDDHMIKQASKYDYVYDLYTVKDDNISIVEDNTLAPFPSVQVDDNDDLCDGPDDQDFETGDFNG</sequence>
<feature type="region of interest" description="Disordered" evidence="1">
    <location>
        <begin position="253"/>
        <end position="277"/>
    </location>
</feature>
<dbReference type="OrthoDB" id="6255506at2759"/>
<feature type="compositionally biased region" description="Basic and acidic residues" evidence="1">
    <location>
        <begin position="112"/>
        <end position="121"/>
    </location>
</feature>
<organism evidence="2 3">
    <name type="scientific">Mikania micrantha</name>
    <name type="common">bitter vine</name>
    <dbReference type="NCBI Taxonomy" id="192012"/>
    <lineage>
        <taxon>Eukaryota</taxon>
        <taxon>Viridiplantae</taxon>
        <taxon>Streptophyta</taxon>
        <taxon>Embryophyta</taxon>
        <taxon>Tracheophyta</taxon>
        <taxon>Spermatophyta</taxon>
        <taxon>Magnoliopsida</taxon>
        <taxon>eudicotyledons</taxon>
        <taxon>Gunneridae</taxon>
        <taxon>Pentapetalae</taxon>
        <taxon>asterids</taxon>
        <taxon>campanulids</taxon>
        <taxon>Asterales</taxon>
        <taxon>Asteraceae</taxon>
        <taxon>Asteroideae</taxon>
        <taxon>Heliantheae alliance</taxon>
        <taxon>Eupatorieae</taxon>
        <taxon>Mikania</taxon>
    </lineage>
</organism>
<dbReference type="PANTHER" id="PTHR31934">
    <property type="entry name" value="ALPHA/BETA-HYDROLASES SUPERFAMILY PROTEIN"/>
    <property type="match status" value="1"/>
</dbReference>
<dbReference type="PANTHER" id="PTHR31934:SF2">
    <property type="entry name" value="RNA-DIRECTED DNA METHYLATION 4"/>
    <property type="match status" value="1"/>
</dbReference>
<dbReference type="EMBL" id="SZYD01000842">
    <property type="protein sequence ID" value="KAD1339116.1"/>
    <property type="molecule type" value="Genomic_DNA"/>
</dbReference>
<feature type="compositionally biased region" description="Acidic residues" evidence="1">
    <location>
        <begin position="256"/>
        <end position="277"/>
    </location>
</feature>
<proteinExistence type="predicted"/>
<name>A0A5N6LGB0_9ASTR</name>
<protein>
    <recommendedName>
        <fullName evidence="4">Transcription factor Iwr1 domain-containing protein</fullName>
    </recommendedName>
</protein>
<keyword evidence="3" id="KW-1185">Reference proteome</keyword>
<reference evidence="2 3" key="1">
    <citation type="submission" date="2019-05" db="EMBL/GenBank/DDBJ databases">
        <title>Mikania micrantha, genome provides insights into the molecular mechanism of rapid growth.</title>
        <authorList>
            <person name="Liu B."/>
        </authorList>
    </citation>
    <scope>NUCLEOTIDE SEQUENCE [LARGE SCALE GENOMIC DNA]</scope>
    <source>
        <strain evidence="2">NLD-2019</strain>
        <tissue evidence="2">Leaf</tissue>
    </source>
</reference>
<accession>A0A5N6LGB0</accession>
<feature type="region of interest" description="Disordered" evidence="1">
    <location>
        <begin position="101"/>
        <end position="121"/>
    </location>
</feature>
<gene>
    <name evidence="2" type="ORF">E3N88_42997</name>
</gene>
<comment type="caution">
    <text evidence="2">The sequence shown here is derived from an EMBL/GenBank/DDBJ whole genome shotgun (WGS) entry which is preliminary data.</text>
</comment>
<evidence type="ECO:0000313" key="2">
    <source>
        <dbReference type="EMBL" id="KAD1339116.1"/>
    </source>
</evidence>
<dbReference type="Proteomes" id="UP000326396">
    <property type="component" value="Unassembled WGS sequence"/>
</dbReference>